<dbReference type="InterPro" id="IPR027417">
    <property type="entry name" value="P-loop_NTPase"/>
</dbReference>
<sequence>GAPHRLRLALLGDDHQRASIEAGGMFSTLMRFVGGVSLSENLRQKNEHEREAVALLRRGYTEAALSLWAEHGQLKVGSTVEDLMTSTLEAWAEDRGRGQDSVILCRRNADAVVFNSLARARLIEMGKVSKKPCLTIPGKNGEAAREFHAGEQILLTRNDSRLE</sequence>
<protein>
    <submittedName>
        <fullName evidence="1">Conjugative transfer protein TraA</fullName>
    </submittedName>
</protein>
<feature type="non-terminal residue" evidence="1">
    <location>
        <position position="1"/>
    </location>
</feature>
<feature type="non-terminal residue" evidence="1">
    <location>
        <position position="163"/>
    </location>
</feature>
<dbReference type="SUPFAM" id="SSF52540">
    <property type="entry name" value="P-loop containing nucleoside triphosphate hydrolases"/>
    <property type="match status" value="1"/>
</dbReference>
<dbReference type="AlphaFoldDB" id="T0YQ71"/>
<evidence type="ECO:0000313" key="1">
    <source>
        <dbReference type="EMBL" id="EQD37701.1"/>
    </source>
</evidence>
<reference evidence="1" key="2">
    <citation type="journal article" date="2014" name="ISME J.">
        <title>Microbial stratification in low pH oxic and suboxic macroscopic growths along an acid mine drainage.</title>
        <authorList>
            <person name="Mendez-Garcia C."/>
            <person name="Mesa V."/>
            <person name="Sprenger R.R."/>
            <person name="Richter M."/>
            <person name="Diez M.S."/>
            <person name="Solano J."/>
            <person name="Bargiela R."/>
            <person name="Golyshina O.V."/>
            <person name="Manteca A."/>
            <person name="Ramos J.L."/>
            <person name="Gallego J.R."/>
            <person name="Llorente I."/>
            <person name="Martins Dos Santos V.A."/>
            <person name="Jensen O.N."/>
            <person name="Pelaez A.I."/>
            <person name="Sanchez J."/>
            <person name="Ferrer M."/>
        </authorList>
    </citation>
    <scope>NUCLEOTIDE SEQUENCE</scope>
</reference>
<gene>
    <name evidence="1" type="ORF">B1A_17442</name>
</gene>
<dbReference type="Pfam" id="PF13604">
    <property type="entry name" value="AAA_30"/>
    <property type="match status" value="1"/>
</dbReference>
<organism evidence="1">
    <name type="scientific">mine drainage metagenome</name>
    <dbReference type="NCBI Taxonomy" id="410659"/>
    <lineage>
        <taxon>unclassified sequences</taxon>
        <taxon>metagenomes</taxon>
        <taxon>ecological metagenomes</taxon>
    </lineage>
</organism>
<dbReference type="Gene3D" id="3.40.50.300">
    <property type="entry name" value="P-loop containing nucleotide triphosphate hydrolases"/>
    <property type="match status" value="2"/>
</dbReference>
<proteinExistence type="predicted"/>
<name>T0YQ71_9ZZZZ</name>
<accession>T0YQ71</accession>
<reference evidence="1" key="1">
    <citation type="submission" date="2013-08" db="EMBL/GenBank/DDBJ databases">
        <authorList>
            <person name="Mendez C."/>
            <person name="Richter M."/>
            <person name="Ferrer M."/>
            <person name="Sanchez J."/>
        </authorList>
    </citation>
    <scope>NUCLEOTIDE SEQUENCE</scope>
</reference>
<dbReference type="Gene3D" id="2.30.30.940">
    <property type="match status" value="1"/>
</dbReference>
<dbReference type="EMBL" id="AUZX01012826">
    <property type="protein sequence ID" value="EQD37701.1"/>
    <property type="molecule type" value="Genomic_DNA"/>
</dbReference>
<comment type="caution">
    <text evidence="1">The sequence shown here is derived from an EMBL/GenBank/DDBJ whole genome shotgun (WGS) entry which is preliminary data.</text>
</comment>